<dbReference type="SMART" id="SM01007">
    <property type="entry name" value="Aldolase_II"/>
    <property type="match status" value="1"/>
</dbReference>
<feature type="binding site" evidence="6">
    <location>
        <position position="111"/>
    </location>
    <ligand>
        <name>Zn(2+)</name>
        <dbReference type="ChEBI" id="CHEBI:29105"/>
    </ligand>
</feature>
<dbReference type="RefSeq" id="WP_107728329.1">
    <property type="nucleotide sequence ID" value="NZ_PZZP01000003.1"/>
</dbReference>
<comment type="function">
    <text evidence="6">Catalyzes the dehydration of methylthioribulose-1-phosphate (MTRu-1-P) into 2,3-diketo-5-methylthiopentyl-1-phosphate (DK-MTP-1-P).</text>
</comment>
<dbReference type="Gene3D" id="3.40.225.10">
    <property type="entry name" value="Class II aldolase/adducin N-terminal domain"/>
    <property type="match status" value="1"/>
</dbReference>
<evidence type="ECO:0000313" key="8">
    <source>
        <dbReference type="EMBL" id="PTM54690.1"/>
    </source>
</evidence>
<dbReference type="NCBIfam" id="TIGR03328">
    <property type="entry name" value="salvage_mtnB"/>
    <property type="match status" value="1"/>
</dbReference>
<dbReference type="InterPro" id="IPR036409">
    <property type="entry name" value="Aldolase_II/adducin_N_sf"/>
</dbReference>
<evidence type="ECO:0000256" key="6">
    <source>
        <dbReference type="HAMAP-Rule" id="MF_01677"/>
    </source>
</evidence>
<dbReference type="InterPro" id="IPR001303">
    <property type="entry name" value="Aldolase_II/adducin_N"/>
</dbReference>
<dbReference type="GO" id="GO:0008270">
    <property type="term" value="F:zinc ion binding"/>
    <property type="evidence" value="ECO:0007669"/>
    <property type="project" value="UniProtKB-UniRule"/>
</dbReference>
<evidence type="ECO:0000259" key="7">
    <source>
        <dbReference type="SMART" id="SM01007"/>
    </source>
</evidence>
<dbReference type="GO" id="GO:0005737">
    <property type="term" value="C:cytoplasm"/>
    <property type="evidence" value="ECO:0007669"/>
    <property type="project" value="UniProtKB-UniRule"/>
</dbReference>
<reference evidence="8 9" key="1">
    <citation type="submission" date="2018-04" db="EMBL/GenBank/DDBJ databases">
        <title>Genomic Encyclopedia of Archaeal and Bacterial Type Strains, Phase II (KMG-II): from individual species to whole genera.</title>
        <authorList>
            <person name="Goeker M."/>
        </authorList>
    </citation>
    <scope>NUCLEOTIDE SEQUENCE [LARGE SCALE GENOMIC DNA]</scope>
    <source>
        <strain evidence="8 9">DSM 45169</strain>
    </source>
</reference>
<dbReference type="SUPFAM" id="SSF53639">
    <property type="entry name" value="AraD/HMP-PK domain-like"/>
    <property type="match status" value="1"/>
</dbReference>
<comment type="pathway">
    <text evidence="6">Amino-acid biosynthesis; L-methionine biosynthesis via salvage pathway; L-methionine from S-methyl-5-thio-alpha-D-ribose 1-phosphate: step 2/6.</text>
</comment>
<comment type="cofactor">
    <cofactor evidence="6">
        <name>Zn(2+)</name>
        <dbReference type="ChEBI" id="CHEBI:29105"/>
    </cofactor>
    <text evidence="6">Binds 1 zinc ion per subunit.</text>
</comment>
<keyword evidence="2 6" id="KW-0479">Metal-binding</keyword>
<comment type="caution">
    <text evidence="8">The sequence shown here is derived from an EMBL/GenBank/DDBJ whole genome shotgun (WGS) entry which is preliminary data.</text>
</comment>
<evidence type="ECO:0000256" key="2">
    <source>
        <dbReference type="ARBA" id="ARBA00022723"/>
    </source>
</evidence>
<evidence type="ECO:0000313" key="9">
    <source>
        <dbReference type="Proteomes" id="UP000241639"/>
    </source>
</evidence>
<organism evidence="8 9">
    <name type="scientific">Desmospora activa DSM 45169</name>
    <dbReference type="NCBI Taxonomy" id="1121389"/>
    <lineage>
        <taxon>Bacteria</taxon>
        <taxon>Bacillati</taxon>
        <taxon>Bacillota</taxon>
        <taxon>Bacilli</taxon>
        <taxon>Bacillales</taxon>
        <taxon>Thermoactinomycetaceae</taxon>
        <taxon>Desmospora</taxon>
    </lineage>
</organism>
<protein>
    <recommendedName>
        <fullName evidence="6">Methylthioribulose-1-phosphate dehydratase</fullName>
        <shortName evidence="6">MTRu-1-P dehydratase</shortName>
        <ecNumber evidence="6">4.2.1.109</ecNumber>
    </recommendedName>
</protein>
<proteinExistence type="inferred from homology"/>
<dbReference type="Pfam" id="PF00596">
    <property type="entry name" value="Aldolase_II"/>
    <property type="match status" value="1"/>
</dbReference>
<dbReference type="OrthoDB" id="9805559at2"/>
<dbReference type="GO" id="GO:0019509">
    <property type="term" value="P:L-methionine salvage from methylthioadenosine"/>
    <property type="evidence" value="ECO:0007669"/>
    <property type="project" value="UniProtKB-UniRule"/>
</dbReference>
<dbReference type="PANTHER" id="PTHR10640:SF7">
    <property type="entry name" value="METHYLTHIORIBULOSE-1-PHOSPHATE DEHYDRATASE"/>
    <property type="match status" value="1"/>
</dbReference>
<dbReference type="EC" id="4.2.1.109" evidence="6"/>
<dbReference type="Proteomes" id="UP000241639">
    <property type="component" value="Unassembled WGS sequence"/>
</dbReference>
<keyword evidence="3 6" id="KW-0862">Zinc</keyword>
<sequence length="219" mass="24596">MNAPSNTKILPLEHIQAGFDTLREVKQTFAQRGWFPATSGNLSLRLSADGADPLLVITASGKDKSVDTAEDFLVVDLQGKPAYPTHLKPSAETLLHTALYRRFPEVGAVFHIHTVANNLVSEWAAARGSVTFSKHELLKALQRWEEDAEIHIPIVENHANLPRLAQAMEAVIHPDVPAVLIRNHGVTVWGKSVFETKRHLEALEFLFEYQVQRWMIERL</sequence>
<dbReference type="PANTHER" id="PTHR10640">
    <property type="entry name" value="METHYLTHIORIBULOSE-1-PHOSPHATE DEHYDRATASE"/>
    <property type="match status" value="1"/>
</dbReference>
<dbReference type="UniPathway" id="UPA00904">
    <property type="reaction ID" value="UER00875"/>
</dbReference>
<keyword evidence="5 6" id="KW-0456">Lyase</keyword>
<dbReference type="EMBL" id="PZZP01000003">
    <property type="protein sequence ID" value="PTM54690.1"/>
    <property type="molecule type" value="Genomic_DNA"/>
</dbReference>
<gene>
    <name evidence="6" type="primary">mtnB</name>
    <name evidence="8" type="ORF">C8J48_3342</name>
</gene>
<evidence type="ECO:0000256" key="3">
    <source>
        <dbReference type="ARBA" id="ARBA00022833"/>
    </source>
</evidence>
<feature type="domain" description="Class II aldolase/adducin N-terminal" evidence="7">
    <location>
        <begin position="20"/>
        <end position="211"/>
    </location>
</feature>
<dbReference type="GO" id="GO:0046570">
    <property type="term" value="F:methylthioribulose 1-phosphate dehydratase activity"/>
    <property type="evidence" value="ECO:0007669"/>
    <property type="project" value="UniProtKB-UniRule"/>
</dbReference>
<dbReference type="InterPro" id="IPR017714">
    <property type="entry name" value="MethylthioRu-1-P_deHdtase_MtnB"/>
</dbReference>
<keyword evidence="4 6" id="KW-0486">Methionine biosynthesis</keyword>
<dbReference type="AlphaFoldDB" id="A0A2T4Z1M8"/>
<accession>A0A2T4Z1M8</accession>
<keyword evidence="9" id="KW-1185">Reference proteome</keyword>
<evidence type="ECO:0000256" key="4">
    <source>
        <dbReference type="ARBA" id="ARBA00023167"/>
    </source>
</evidence>
<name>A0A2T4Z1M8_9BACL</name>
<feature type="binding site" evidence="6">
    <location>
        <position position="113"/>
    </location>
    <ligand>
        <name>Zn(2+)</name>
        <dbReference type="ChEBI" id="CHEBI:29105"/>
    </ligand>
</feature>
<keyword evidence="1 6" id="KW-0028">Amino-acid biosynthesis</keyword>
<evidence type="ECO:0000256" key="1">
    <source>
        <dbReference type="ARBA" id="ARBA00022605"/>
    </source>
</evidence>
<comment type="catalytic activity">
    <reaction evidence="6">
        <text>5-(methylsulfanyl)-D-ribulose 1-phosphate = 5-methylsulfanyl-2,3-dioxopentyl phosphate + H2O</text>
        <dbReference type="Rhea" id="RHEA:15549"/>
        <dbReference type="ChEBI" id="CHEBI:15377"/>
        <dbReference type="ChEBI" id="CHEBI:58548"/>
        <dbReference type="ChEBI" id="CHEBI:58828"/>
        <dbReference type="EC" id="4.2.1.109"/>
    </reaction>
</comment>
<dbReference type="HAMAP" id="MF_01677">
    <property type="entry name" value="Salvage_MtnB"/>
    <property type="match status" value="1"/>
</dbReference>
<comment type="similarity">
    <text evidence="6">Belongs to the aldolase class II family. MtnB subfamily.</text>
</comment>
<evidence type="ECO:0000256" key="5">
    <source>
        <dbReference type="ARBA" id="ARBA00023239"/>
    </source>
</evidence>